<name>A0ABY7VG15_9GAMM</name>
<dbReference type="Proteomes" id="UP001215231">
    <property type="component" value="Chromosome"/>
</dbReference>
<evidence type="ECO:0000256" key="2">
    <source>
        <dbReference type="ARBA" id="ARBA00011900"/>
    </source>
</evidence>
<feature type="domain" description="Type II methyltransferase M.Eco57I C-terminal" evidence="9">
    <location>
        <begin position="247"/>
        <end position="497"/>
    </location>
</feature>
<dbReference type="InterPro" id="IPR054520">
    <property type="entry name" value="M_Eco57I_C"/>
</dbReference>
<keyword evidence="3 10" id="KW-0489">Methyltransferase</keyword>
<evidence type="ECO:0000256" key="1">
    <source>
        <dbReference type="ARBA" id="ARBA00006594"/>
    </source>
</evidence>
<keyword evidence="6" id="KW-0680">Restriction system</keyword>
<keyword evidence="4" id="KW-0808">Transferase</keyword>
<dbReference type="SUPFAM" id="SSF53335">
    <property type="entry name" value="S-adenosyl-L-methionine-dependent methyltransferases"/>
    <property type="match status" value="1"/>
</dbReference>
<dbReference type="Gene3D" id="3.40.50.150">
    <property type="entry name" value="Vaccinia Virus protein VP39"/>
    <property type="match status" value="1"/>
</dbReference>
<gene>
    <name evidence="10" type="ORF">H3N35_27340</name>
</gene>
<organism evidence="10 11">
    <name type="scientific">Thalassomonas haliotis</name>
    <dbReference type="NCBI Taxonomy" id="485448"/>
    <lineage>
        <taxon>Bacteria</taxon>
        <taxon>Pseudomonadati</taxon>
        <taxon>Pseudomonadota</taxon>
        <taxon>Gammaproteobacteria</taxon>
        <taxon>Alteromonadales</taxon>
        <taxon>Colwelliaceae</taxon>
        <taxon>Thalassomonas</taxon>
    </lineage>
</organism>
<reference evidence="10 11" key="1">
    <citation type="journal article" date="2022" name="Mar. Drugs">
        <title>Bioassay-Guided Fractionation Leads to the Detection of Cholic Acid Generated by the Rare Thalassomonas sp.</title>
        <authorList>
            <person name="Pheiffer F."/>
            <person name="Schneider Y.K."/>
            <person name="Hansen E.H."/>
            <person name="Andersen J.H."/>
            <person name="Isaksson J."/>
            <person name="Busche T."/>
            <person name="R C."/>
            <person name="Kalinowski J."/>
            <person name="Zyl L.V."/>
            <person name="Trindade M."/>
        </authorList>
    </citation>
    <scope>NUCLEOTIDE SEQUENCE [LARGE SCALE GENOMIC DNA]</scope>
    <source>
        <strain evidence="10 11">A5K-61T</strain>
    </source>
</reference>
<dbReference type="EC" id="2.1.1.72" evidence="2"/>
<evidence type="ECO:0000259" key="9">
    <source>
        <dbReference type="Pfam" id="PF22837"/>
    </source>
</evidence>
<comment type="similarity">
    <text evidence="1">Belongs to the N(4)/N(6)-methyltransferase family.</text>
</comment>
<dbReference type="RefSeq" id="WP_274052080.1">
    <property type="nucleotide sequence ID" value="NZ_CP059693.1"/>
</dbReference>
<evidence type="ECO:0000313" key="11">
    <source>
        <dbReference type="Proteomes" id="UP001215231"/>
    </source>
</evidence>
<dbReference type="PANTHER" id="PTHR33841:SF5">
    <property type="entry name" value="DNA METHYLASE (MODIFICATION METHYLASE) (METHYLTRANSFERASE)-RELATED"/>
    <property type="match status" value="1"/>
</dbReference>
<protein>
    <recommendedName>
        <fullName evidence="2">site-specific DNA-methyltransferase (adenine-specific)</fullName>
        <ecNumber evidence="2">2.1.1.72</ecNumber>
    </recommendedName>
</protein>
<dbReference type="PROSITE" id="PS00092">
    <property type="entry name" value="N6_MTASE"/>
    <property type="match status" value="1"/>
</dbReference>
<keyword evidence="11" id="KW-1185">Reference proteome</keyword>
<dbReference type="InterPro" id="IPR011639">
    <property type="entry name" value="MethylTrfase_TaqI-like_dom"/>
</dbReference>
<dbReference type="PANTHER" id="PTHR33841">
    <property type="entry name" value="DNA METHYLTRANSFERASE YEEA-RELATED"/>
    <property type="match status" value="1"/>
</dbReference>
<sequence length="531" mass="60971">MSKKSGSYYTPTSLANFMVKYLFDSECFSNKAISVLEPSCGDGVFLSALNELALGSFDSVDAIDSDLVAIDKVKSLKLPELYKISHTDYLEWNLINHKCYDLIIGNPPYISKKLLSQKQKENCRKAHEKIPGFGSEVNNIWTSFLSDAIYRVNDKGIISFVLPAEILKVKFGVRIQKTLLNFFKRVEIFTFSSNVFPNIEQDTVILFLYKEHVSEGLYFTTINSSTCLINNKFKLKRKRSLEKQKLKWSAYPLFEYQIAHVHKIKKSIPQIIDYCETIPGIVTAANSYFIASQSTVDEYDLSSISQPIVQKGMYVNGCVKLSKSKMGKLIDEGKPSFFLDFSKADLSNPRHKKYLKSGIEQRIPERYKCTLRENWYEVPGAWVAEGFFFKRCHDYPKLIFNEASALVTDASYRIKMKNGFDIKSLIFSFYNSMTLAFAELQGRYYGGGVLELTPSEFKSLPVPYIKITDELFDEFVARFHDKTSIEDILEFNDEIILKQKLDMSYSEIASLKKVRDTLLDRRLNISKSQFT</sequence>
<accession>A0ABY7VG15</accession>
<evidence type="ECO:0000256" key="6">
    <source>
        <dbReference type="ARBA" id="ARBA00022747"/>
    </source>
</evidence>
<keyword evidence="5" id="KW-0949">S-adenosyl-L-methionine</keyword>
<dbReference type="PRINTS" id="PR00507">
    <property type="entry name" value="N12N6MTFRASE"/>
</dbReference>
<comment type="catalytic activity">
    <reaction evidence="7">
        <text>a 2'-deoxyadenosine in DNA + S-adenosyl-L-methionine = an N(6)-methyl-2'-deoxyadenosine in DNA + S-adenosyl-L-homocysteine + H(+)</text>
        <dbReference type="Rhea" id="RHEA:15197"/>
        <dbReference type="Rhea" id="RHEA-COMP:12418"/>
        <dbReference type="Rhea" id="RHEA-COMP:12419"/>
        <dbReference type="ChEBI" id="CHEBI:15378"/>
        <dbReference type="ChEBI" id="CHEBI:57856"/>
        <dbReference type="ChEBI" id="CHEBI:59789"/>
        <dbReference type="ChEBI" id="CHEBI:90615"/>
        <dbReference type="ChEBI" id="CHEBI:90616"/>
        <dbReference type="EC" id="2.1.1.72"/>
    </reaction>
</comment>
<evidence type="ECO:0000256" key="5">
    <source>
        <dbReference type="ARBA" id="ARBA00022691"/>
    </source>
</evidence>
<feature type="domain" description="Type II methyltransferase M.TaqI-like" evidence="8">
    <location>
        <begin position="88"/>
        <end position="196"/>
    </location>
</feature>
<dbReference type="InterPro" id="IPR050953">
    <property type="entry name" value="N4_N6_ade-DNA_methylase"/>
</dbReference>
<proteinExistence type="inferred from homology"/>
<evidence type="ECO:0000256" key="7">
    <source>
        <dbReference type="ARBA" id="ARBA00047942"/>
    </source>
</evidence>
<evidence type="ECO:0000256" key="4">
    <source>
        <dbReference type="ARBA" id="ARBA00022679"/>
    </source>
</evidence>
<dbReference type="InterPro" id="IPR002052">
    <property type="entry name" value="DNA_methylase_N6_adenine_CS"/>
</dbReference>
<dbReference type="InterPro" id="IPR029063">
    <property type="entry name" value="SAM-dependent_MTases_sf"/>
</dbReference>
<dbReference type="GO" id="GO:0008168">
    <property type="term" value="F:methyltransferase activity"/>
    <property type="evidence" value="ECO:0007669"/>
    <property type="project" value="UniProtKB-KW"/>
</dbReference>
<evidence type="ECO:0000313" key="10">
    <source>
        <dbReference type="EMBL" id="WDE11858.1"/>
    </source>
</evidence>
<evidence type="ECO:0000259" key="8">
    <source>
        <dbReference type="Pfam" id="PF07669"/>
    </source>
</evidence>
<dbReference type="Pfam" id="PF22837">
    <property type="entry name" value="M_Eco57I_C"/>
    <property type="match status" value="1"/>
</dbReference>
<dbReference type="GO" id="GO:0032259">
    <property type="term" value="P:methylation"/>
    <property type="evidence" value="ECO:0007669"/>
    <property type="project" value="UniProtKB-KW"/>
</dbReference>
<dbReference type="EMBL" id="CP059693">
    <property type="protein sequence ID" value="WDE11858.1"/>
    <property type="molecule type" value="Genomic_DNA"/>
</dbReference>
<dbReference type="Pfam" id="PF07669">
    <property type="entry name" value="Eco57I"/>
    <property type="match status" value="1"/>
</dbReference>
<dbReference type="CDD" id="cd02440">
    <property type="entry name" value="AdoMet_MTases"/>
    <property type="match status" value="1"/>
</dbReference>
<evidence type="ECO:0000256" key="3">
    <source>
        <dbReference type="ARBA" id="ARBA00022603"/>
    </source>
</evidence>